<reference evidence="1 2" key="1">
    <citation type="submission" date="2006-02" db="EMBL/GenBank/DDBJ databases">
        <authorList>
            <person name="Waterbury J."/>
            <person name="Ferriera S."/>
            <person name="Johnson J."/>
            <person name="Kravitz S."/>
            <person name="Halpern A."/>
            <person name="Remington K."/>
            <person name="Beeson K."/>
            <person name="Tran B."/>
            <person name="Rogers Y.-H."/>
            <person name="Friedman R."/>
            <person name="Venter J.C."/>
        </authorList>
    </citation>
    <scope>NUCLEOTIDE SEQUENCE [LARGE SCALE GENOMIC DNA]</scope>
    <source>
        <strain evidence="1 2">Nb-231</strain>
    </source>
</reference>
<proteinExistence type="predicted"/>
<gene>
    <name evidence="1" type="ORF">NB231_06501</name>
</gene>
<name>A4BR17_9GAMM</name>
<dbReference type="STRING" id="314278.NB231_06501"/>
<dbReference type="EMBL" id="AAOF01000005">
    <property type="protein sequence ID" value="EAR22017.1"/>
    <property type="molecule type" value="Genomic_DNA"/>
</dbReference>
<keyword evidence="2" id="KW-1185">Reference proteome</keyword>
<organism evidence="1 2">
    <name type="scientific">Nitrococcus mobilis Nb-231</name>
    <dbReference type="NCBI Taxonomy" id="314278"/>
    <lineage>
        <taxon>Bacteria</taxon>
        <taxon>Pseudomonadati</taxon>
        <taxon>Pseudomonadota</taxon>
        <taxon>Gammaproteobacteria</taxon>
        <taxon>Chromatiales</taxon>
        <taxon>Ectothiorhodospiraceae</taxon>
        <taxon>Nitrococcus</taxon>
    </lineage>
</organism>
<comment type="caution">
    <text evidence="1">The sequence shown here is derived from an EMBL/GenBank/DDBJ whole genome shotgun (WGS) entry which is preliminary data.</text>
</comment>
<dbReference type="Proteomes" id="UP000003374">
    <property type="component" value="Unassembled WGS sequence"/>
</dbReference>
<protein>
    <submittedName>
        <fullName evidence="1">Uncharacterized protein</fullName>
    </submittedName>
</protein>
<evidence type="ECO:0000313" key="1">
    <source>
        <dbReference type="EMBL" id="EAR22017.1"/>
    </source>
</evidence>
<dbReference type="AlphaFoldDB" id="A4BR17"/>
<evidence type="ECO:0000313" key="2">
    <source>
        <dbReference type="Proteomes" id="UP000003374"/>
    </source>
</evidence>
<dbReference type="eggNOG" id="ENOG50330JQ">
    <property type="taxonomic scope" value="Bacteria"/>
</dbReference>
<dbReference type="OrthoDB" id="7067704at2"/>
<sequence length="283" mass="31678">MNEFLASAYTESVHRLALGLEPLDALRGGRLAHPVRVELERPLPRHLANPTDPYRRPVRPGDVHARVNRHDSALHVLLYHPSLADHVDLRIYDHVRRYVPRRFRLPLLSQEVAESQPYTHRVRRPVLFPGAAYDVSERATGLRGRVLRSDKPMRWARIEAWLPDTETLVGRAQGDDRGEFLLLLAPGAAPASEFTGRDLEVRVDVFGPETPPAPIPTDLPDQDPFWDLSLELAPTPGEDDPVSAGGSRPEGYVAAASASRIVSFRLGRLRTGIEEENFVFTLP</sequence>
<dbReference type="RefSeq" id="WP_005000673.1">
    <property type="nucleotide sequence ID" value="NZ_CH672427.1"/>
</dbReference>
<accession>A4BR17</accession>
<dbReference type="HOGENOM" id="CLU_982927_0_0_6"/>